<dbReference type="PANTHER" id="PTHR37313:SF1">
    <property type="entry name" value="UPF0749 PROTEIN RV1823"/>
    <property type="match status" value="1"/>
</dbReference>
<sequence length="266" mass="27329">MTLLTEVMNHPLDPGYAEAARARELGTRGRPTVPGRTVALLLAAALGLVTVVAVQSLRAPSPSIVEARNVLQQQITERQDRADALSRSIATTSAEVNALQSQALAEQSPSLLATVQDDTVASGAVAVSGPGITVTVADASDAVADDGTVDPDRRVQDSDLQNVVNALWAAGAEAVAINGQRLTSTTAIRSAGSAILVDFVGLASPYHVQAIGDPDTLRSTFAASNAADQLKVLGESYGLESSVATEKHLDLDGGGPSTLQYAKPLG</sequence>
<proteinExistence type="inferred from homology"/>
<dbReference type="Pfam" id="PF05949">
    <property type="entry name" value="DUF881"/>
    <property type="match status" value="1"/>
</dbReference>
<organism evidence="2 3">
    <name type="scientific">Luteimicrobium xylanilyticum</name>
    <dbReference type="NCBI Taxonomy" id="1133546"/>
    <lineage>
        <taxon>Bacteria</taxon>
        <taxon>Bacillati</taxon>
        <taxon>Actinomycetota</taxon>
        <taxon>Actinomycetes</taxon>
        <taxon>Micrococcales</taxon>
        <taxon>Luteimicrobium</taxon>
    </lineage>
</organism>
<reference evidence="2 3" key="1">
    <citation type="submission" date="2019-10" db="EMBL/GenBank/DDBJ databases">
        <title>Genome sequence of Luteimicrobium xylanilyticum HY-24.</title>
        <authorList>
            <person name="Kim D.Y."/>
            <person name="Park H.-Y."/>
        </authorList>
    </citation>
    <scope>NUCLEOTIDE SEQUENCE [LARGE SCALE GENOMIC DNA]</scope>
    <source>
        <strain evidence="2 3">HY-24</strain>
    </source>
</reference>
<evidence type="ECO:0000256" key="1">
    <source>
        <dbReference type="ARBA" id="ARBA00009108"/>
    </source>
</evidence>
<accession>A0A5P9QCV9</accession>
<dbReference type="InterPro" id="IPR010273">
    <property type="entry name" value="DUF881"/>
</dbReference>
<dbReference type="EMBL" id="CP045529">
    <property type="protein sequence ID" value="QFU98315.1"/>
    <property type="molecule type" value="Genomic_DNA"/>
</dbReference>
<name>A0A5P9QCV9_9MICO</name>
<dbReference type="Proteomes" id="UP000326702">
    <property type="component" value="Chromosome"/>
</dbReference>
<comment type="similarity">
    <text evidence="1">Belongs to the UPF0749 family.</text>
</comment>
<keyword evidence="3" id="KW-1185">Reference proteome</keyword>
<dbReference type="GO" id="GO:0005886">
    <property type="term" value="C:plasma membrane"/>
    <property type="evidence" value="ECO:0007669"/>
    <property type="project" value="TreeGrafter"/>
</dbReference>
<dbReference type="KEGG" id="lxl:KDY119_01827"/>
<gene>
    <name evidence="2" type="ORF">KDY119_01827</name>
</gene>
<dbReference type="Gene3D" id="3.30.70.1880">
    <property type="entry name" value="Protein of unknown function DUF881"/>
    <property type="match status" value="1"/>
</dbReference>
<dbReference type="AlphaFoldDB" id="A0A5P9QCV9"/>
<protein>
    <submittedName>
        <fullName evidence="2">UPF0749 protein</fullName>
    </submittedName>
</protein>
<evidence type="ECO:0000313" key="3">
    <source>
        <dbReference type="Proteomes" id="UP000326702"/>
    </source>
</evidence>
<dbReference type="PANTHER" id="PTHR37313">
    <property type="entry name" value="UPF0749 PROTEIN RV1825"/>
    <property type="match status" value="1"/>
</dbReference>
<evidence type="ECO:0000313" key="2">
    <source>
        <dbReference type="EMBL" id="QFU98315.1"/>
    </source>
</evidence>